<keyword evidence="4" id="KW-1185">Reference proteome</keyword>
<proteinExistence type="predicted"/>
<dbReference type="Pfam" id="PF02254">
    <property type="entry name" value="TrkA_N"/>
    <property type="match status" value="1"/>
</dbReference>
<gene>
    <name evidence="3" type="ORF">FC75_GL001297</name>
</gene>
<dbReference type="AlphaFoldDB" id="A0A0R2F8N5"/>
<dbReference type="InterPro" id="IPR036721">
    <property type="entry name" value="RCK_C_sf"/>
</dbReference>
<dbReference type="SUPFAM" id="SSF116726">
    <property type="entry name" value="TrkA C-terminal domain-like"/>
    <property type="match status" value="1"/>
</dbReference>
<dbReference type="Gene3D" id="3.40.50.720">
    <property type="entry name" value="NAD(P)-binding Rossmann-like Domain"/>
    <property type="match status" value="1"/>
</dbReference>
<reference evidence="3 4" key="1">
    <citation type="journal article" date="2015" name="Genome Announc.">
        <title>Expanding the biotechnology potential of lactobacilli through comparative genomics of 213 strains and associated genera.</title>
        <authorList>
            <person name="Sun Z."/>
            <person name="Harris H.M."/>
            <person name="McCann A."/>
            <person name="Guo C."/>
            <person name="Argimon S."/>
            <person name="Zhang W."/>
            <person name="Yang X."/>
            <person name="Jeffery I.B."/>
            <person name="Cooney J.C."/>
            <person name="Kagawa T.F."/>
            <person name="Liu W."/>
            <person name="Song Y."/>
            <person name="Salvetti E."/>
            <person name="Wrobel A."/>
            <person name="Rasinkangas P."/>
            <person name="Parkhill J."/>
            <person name="Rea M.C."/>
            <person name="O'Sullivan O."/>
            <person name="Ritari J."/>
            <person name="Douillard F.P."/>
            <person name="Paul Ross R."/>
            <person name="Yang R."/>
            <person name="Briner A.E."/>
            <person name="Felis G.E."/>
            <person name="de Vos W.M."/>
            <person name="Barrangou R."/>
            <person name="Klaenhammer T.R."/>
            <person name="Caufield P.W."/>
            <person name="Cui Y."/>
            <person name="Zhang H."/>
            <person name="O'Toole P.W."/>
        </authorList>
    </citation>
    <scope>NUCLEOTIDE SEQUENCE [LARGE SCALE GENOMIC DNA]</scope>
    <source>
        <strain evidence="3 4">DSM 22697</strain>
    </source>
</reference>
<dbReference type="PANTHER" id="PTHR43833:SF7">
    <property type="entry name" value="KTR SYSTEM POTASSIUM UPTAKE PROTEIN C"/>
    <property type="match status" value="1"/>
</dbReference>
<dbReference type="InterPro" id="IPR003148">
    <property type="entry name" value="RCK_N"/>
</dbReference>
<dbReference type="RefSeq" id="WP_054661393.1">
    <property type="nucleotide sequence ID" value="NZ_AYZJ01000023.1"/>
</dbReference>
<evidence type="ECO:0000313" key="3">
    <source>
        <dbReference type="EMBL" id="KRN24494.1"/>
    </source>
</evidence>
<dbReference type="EMBL" id="AYZJ01000023">
    <property type="protein sequence ID" value="KRN24494.1"/>
    <property type="molecule type" value="Genomic_DNA"/>
</dbReference>
<dbReference type="Gene3D" id="3.30.70.1450">
    <property type="entry name" value="Regulator of K+ conductance, C-terminal domain"/>
    <property type="match status" value="1"/>
</dbReference>
<dbReference type="Proteomes" id="UP000050865">
    <property type="component" value="Unassembled WGS sequence"/>
</dbReference>
<dbReference type="GO" id="GO:0008324">
    <property type="term" value="F:monoatomic cation transmembrane transporter activity"/>
    <property type="evidence" value="ECO:0007669"/>
    <property type="project" value="InterPro"/>
</dbReference>
<dbReference type="InterPro" id="IPR036291">
    <property type="entry name" value="NAD(P)-bd_dom_sf"/>
</dbReference>
<protein>
    <submittedName>
        <fullName evidence="3">Uncharacterized protein</fullName>
    </submittedName>
</protein>
<name>A0A0R2F8N5_9LACO</name>
<evidence type="ECO:0000259" key="1">
    <source>
        <dbReference type="PROSITE" id="PS51201"/>
    </source>
</evidence>
<evidence type="ECO:0000259" key="2">
    <source>
        <dbReference type="PROSITE" id="PS51202"/>
    </source>
</evidence>
<dbReference type="PROSITE" id="PS51202">
    <property type="entry name" value="RCK_C"/>
    <property type="match status" value="1"/>
</dbReference>
<evidence type="ECO:0000313" key="4">
    <source>
        <dbReference type="Proteomes" id="UP000050865"/>
    </source>
</evidence>
<dbReference type="GO" id="GO:0006813">
    <property type="term" value="P:potassium ion transport"/>
    <property type="evidence" value="ECO:0007669"/>
    <property type="project" value="InterPro"/>
</dbReference>
<dbReference type="STRING" id="1423730.FC75_GL001297"/>
<dbReference type="SUPFAM" id="SSF51735">
    <property type="entry name" value="NAD(P)-binding Rossmann-fold domains"/>
    <property type="match status" value="1"/>
</dbReference>
<comment type="caution">
    <text evidence="3">The sequence shown here is derived from an EMBL/GenBank/DDBJ whole genome shotgun (WGS) entry which is preliminary data.</text>
</comment>
<dbReference type="Pfam" id="PF02080">
    <property type="entry name" value="TrkA_C"/>
    <property type="match status" value="1"/>
</dbReference>
<dbReference type="OrthoDB" id="9776294at2"/>
<dbReference type="PROSITE" id="PS51201">
    <property type="entry name" value="RCK_N"/>
    <property type="match status" value="1"/>
</dbReference>
<feature type="domain" description="RCK N-terminal" evidence="1">
    <location>
        <begin position="6"/>
        <end position="123"/>
    </location>
</feature>
<organism evidence="3 4">
    <name type="scientific">Lacticaseibacillus camelliae DSM 22697 = JCM 13995</name>
    <dbReference type="NCBI Taxonomy" id="1423730"/>
    <lineage>
        <taxon>Bacteria</taxon>
        <taxon>Bacillati</taxon>
        <taxon>Bacillota</taxon>
        <taxon>Bacilli</taxon>
        <taxon>Lactobacillales</taxon>
        <taxon>Lactobacillaceae</taxon>
        <taxon>Lacticaseibacillus</taxon>
    </lineage>
</organism>
<dbReference type="PANTHER" id="PTHR43833">
    <property type="entry name" value="POTASSIUM CHANNEL PROTEIN 2-RELATED-RELATED"/>
    <property type="match status" value="1"/>
</dbReference>
<accession>A0A0R2F8N5</accession>
<dbReference type="InterPro" id="IPR050721">
    <property type="entry name" value="Trk_Ktr_HKT_K-transport"/>
</dbReference>
<dbReference type="InterPro" id="IPR006037">
    <property type="entry name" value="RCK_C"/>
</dbReference>
<sequence length="211" mass="22790">MKTVQARTFAIFGLGRFGTSIVAHLAENDVEILAADRKPARVEAVADQVDQAVVGDASDDGFLQRVAIEHFDVAVFAMGEQFEASVMATMMAKERGCRRVVVKALDARQAKILTRIGADQVVLPEVEMGAKIAHTLVNANILDVFDQIPGVNITERRPDPQWVGKTLAQADIRRTAGLEILALIRAGRPQIPVAPSTILAADDVLLTVNTK</sequence>
<dbReference type="PATRIC" id="fig|1423730.4.peg.1354"/>
<feature type="domain" description="RCK C-terminal" evidence="2">
    <location>
        <begin position="139"/>
        <end position="211"/>
    </location>
</feature>